<keyword evidence="2" id="KW-1185">Reference proteome</keyword>
<dbReference type="EMBL" id="SMRU01000035">
    <property type="protein sequence ID" value="TDF90554.1"/>
    <property type="molecule type" value="Genomic_DNA"/>
</dbReference>
<comment type="caution">
    <text evidence="1">The sequence shown here is derived from an EMBL/GenBank/DDBJ whole genome shotgun (WGS) entry which is preliminary data.</text>
</comment>
<accession>A0A4R5K7T1</accession>
<sequence length="313" mass="33142">MIDEKTDVTTNGDPAGGTAKRRLVPKARAYTGEELEAAFDCWVADRSERAAVKKAYRTPEATSRTFRRTVAAVVGVVLLGTAVFSNLAGTSYEKEYDANLAAIGELQQAAAPEPAGTSKAVDGQAVAALTERAAGQAQKVADGQNRFATLYLAATTAPDTGNGTPATADLDAAGHRRDLAQYWDPASLTVAEPLAYQWTTAPVLDAGRIDPRFPWYVRYDGLKASDPTGYMWSVDAVMPDLSSPTTAQVVWANKERNGTVLAWATAAYTDATRKFSRLSLVVTAEGARHLPMTAAALADQVPGLSNVNGTGTK</sequence>
<dbReference type="RefSeq" id="WP_133206407.1">
    <property type="nucleotide sequence ID" value="NZ_SMRU01000035.1"/>
</dbReference>
<dbReference type="OrthoDB" id="4039281at2"/>
<dbReference type="AlphaFoldDB" id="A0A4R5K7T1"/>
<protein>
    <submittedName>
        <fullName evidence="1">Uncharacterized protein</fullName>
    </submittedName>
</protein>
<reference evidence="1 2" key="1">
    <citation type="submission" date="2019-03" db="EMBL/GenBank/DDBJ databases">
        <title>Whole genome sequence of Arthrobacter sp JH1-1.</title>
        <authorList>
            <person name="Trinh H.N."/>
        </authorList>
    </citation>
    <scope>NUCLEOTIDE SEQUENCE [LARGE SCALE GENOMIC DNA]</scope>
    <source>
        <strain evidence="1 2">JH1-1</strain>
    </source>
</reference>
<evidence type="ECO:0000313" key="2">
    <source>
        <dbReference type="Proteomes" id="UP000295511"/>
    </source>
</evidence>
<gene>
    <name evidence="1" type="ORF">E1809_22100</name>
</gene>
<evidence type="ECO:0000313" key="1">
    <source>
        <dbReference type="EMBL" id="TDF90554.1"/>
    </source>
</evidence>
<proteinExistence type="predicted"/>
<name>A0A4R5K7T1_9MICC</name>
<organism evidence="1 2">
    <name type="scientific">Arthrobacter terricola</name>
    <dbReference type="NCBI Taxonomy" id="2547396"/>
    <lineage>
        <taxon>Bacteria</taxon>
        <taxon>Bacillati</taxon>
        <taxon>Actinomycetota</taxon>
        <taxon>Actinomycetes</taxon>
        <taxon>Micrococcales</taxon>
        <taxon>Micrococcaceae</taxon>
        <taxon>Arthrobacter</taxon>
    </lineage>
</organism>
<dbReference type="Proteomes" id="UP000295511">
    <property type="component" value="Unassembled WGS sequence"/>
</dbReference>